<dbReference type="InterPro" id="IPR000933">
    <property type="entry name" value="Glyco_hydro_29"/>
</dbReference>
<dbReference type="PRINTS" id="PR00741">
    <property type="entry name" value="GLHYDRLASE29"/>
</dbReference>
<comment type="function">
    <text evidence="1">Alpha-L-fucosidase is responsible for hydrolyzing the alpha-1,6-linked fucose joined to the reducing-end N-acetylglucosamine of the carbohydrate moieties of glycoproteins.</text>
</comment>
<dbReference type="AlphaFoldDB" id="A0A1I4AKB4"/>
<evidence type="ECO:0000256" key="10">
    <source>
        <dbReference type="SAM" id="MobiDB-lite"/>
    </source>
</evidence>
<dbReference type="InterPro" id="IPR000421">
    <property type="entry name" value="FA58C"/>
</dbReference>
<dbReference type="PANTHER" id="PTHR10030:SF37">
    <property type="entry name" value="ALPHA-L-FUCOSIDASE-RELATED"/>
    <property type="match status" value="1"/>
</dbReference>
<dbReference type="InterPro" id="IPR057739">
    <property type="entry name" value="Glyco_hydro_29_N"/>
</dbReference>
<evidence type="ECO:0000256" key="2">
    <source>
        <dbReference type="ARBA" id="ARBA00007951"/>
    </source>
</evidence>
<keyword evidence="5 11" id="KW-0732">Signal</keyword>
<evidence type="ECO:0000256" key="1">
    <source>
        <dbReference type="ARBA" id="ARBA00004071"/>
    </source>
</evidence>
<keyword evidence="7" id="KW-0106">Calcium</keyword>
<dbReference type="Pfam" id="PF01120">
    <property type="entry name" value="Alpha_L_fucos"/>
    <property type="match status" value="1"/>
</dbReference>
<dbReference type="InterPro" id="IPR018905">
    <property type="entry name" value="A-galactase_NEW3"/>
</dbReference>
<feature type="chain" id="PRO_5038990273" description="alpha-L-fucosidase" evidence="11">
    <location>
        <begin position="22"/>
        <end position="731"/>
    </location>
</feature>
<keyword evidence="14" id="KW-1185">Reference proteome</keyword>
<evidence type="ECO:0000256" key="5">
    <source>
        <dbReference type="ARBA" id="ARBA00022729"/>
    </source>
</evidence>
<dbReference type="Gene3D" id="2.60.40.1180">
    <property type="entry name" value="Golgi alpha-mannosidase II"/>
    <property type="match status" value="1"/>
</dbReference>
<dbReference type="PROSITE" id="PS50022">
    <property type="entry name" value="FA58C_3"/>
    <property type="match status" value="1"/>
</dbReference>
<dbReference type="Gene3D" id="2.60.120.260">
    <property type="entry name" value="Galactose-binding domain-like"/>
    <property type="match status" value="1"/>
</dbReference>
<dbReference type="SMART" id="SM00607">
    <property type="entry name" value="FTP"/>
    <property type="match status" value="1"/>
</dbReference>
<evidence type="ECO:0000256" key="9">
    <source>
        <dbReference type="ARBA" id="ARBA00023295"/>
    </source>
</evidence>
<evidence type="ECO:0000256" key="3">
    <source>
        <dbReference type="ARBA" id="ARBA00012662"/>
    </source>
</evidence>
<evidence type="ECO:0000256" key="4">
    <source>
        <dbReference type="ARBA" id="ARBA00022723"/>
    </source>
</evidence>
<evidence type="ECO:0000256" key="7">
    <source>
        <dbReference type="ARBA" id="ARBA00022837"/>
    </source>
</evidence>
<dbReference type="EC" id="3.2.1.51" evidence="3"/>
<evidence type="ECO:0000256" key="6">
    <source>
        <dbReference type="ARBA" id="ARBA00022801"/>
    </source>
</evidence>
<feature type="domain" description="F5/8 type C" evidence="12">
    <location>
        <begin position="575"/>
        <end position="731"/>
    </location>
</feature>
<dbReference type="InterPro" id="IPR031919">
    <property type="entry name" value="Fucosidase_C"/>
</dbReference>
<accession>A0A1I4AKB4</accession>
<comment type="similarity">
    <text evidence="2">Belongs to the glycosyl hydrolase 29 family.</text>
</comment>
<keyword evidence="9" id="KW-0326">Glycosidase</keyword>
<dbReference type="SUPFAM" id="SSF51445">
    <property type="entry name" value="(Trans)glycosidases"/>
    <property type="match status" value="1"/>
</dbReference>
<evidence type="ECO:0000256" key="11">
    <source>
        <dbReference type="SAM" id="SignalP"/>
    </source>
</evidence>
<dbReference type="Pfam" id="PF22633">
    <property type="entry name" value="F5_F8_type_C_2"/>
    <property type="match status" value="1"/>
</dbReference>
<dbReference type="GO" id="GO:0046872">
    <property type="term" value="F:metal ion binding"/>
    <property type="evidence" value="ECO:0007669"/>
    <property type="project" value="UniProtKB-KW"/>
</dbReference>
<dbReference type="Pfam" id="PF10633">
    <property type="entry name" value="NPCBM_assoc"/>
    <property type="match status" value="1"/>
</dbReference>
<dbReference type="InterPro" id="IPR008979">
    <property type="entry name" value="Galactose-bd-like_sf"/>
</dbReference>
<dbReference type="Gene3D" id="3.20.20.80">
    <property type="entry name" value="Glycosidases"/>
    <property type="match status" value="1"/>
</dbReference>
<dbReference type="InterPro" id="IPR016286">
    <property type="entry name" value="FUC_metazoa-typ"/>
</dbReference>
<organism evidence="13 14">
    <name type="scientific">Streptosporangium canum</name>
    <dbReference type="NCBI Taxonomy" id="324952"/>
    <lineage>
        <taxon>Bacteria</taxon>
        <taxon>Bacillati</taxon>
        <taxon>Actinomycetota</taxon>
        <taxon>Actinomycetes</taxon>
        <taxon>Streptosporangiales</taxon>
        <taxon>Streptosporangiaceae</taxon>
        <taxon>Streptosporangium</taxon>
    </lineage>
</organism>
<dbReference type="Pfam" id="PF16757">
    <property type="entry name" value="Fucosidase_C"/>
    <property type="match status" value="1"/>
</dbReference>
<dbReference type="InterPro" id="IPR013783">
    <property type="entry name" value="Ig-like_fold"/>
</dbReference>
<keyword evidence="6" id="KW-0378">Hydrolase</keyword>
<evidence type="ECO:0000313" key="13">
    <source>
        <dbReference type="EMBL" id="SFK56417.1"/>
    </source>
</evidence>
<dbReference type="InterPro" id="IPR013780">
    <property type="entry name" value="Glyco_hydro_b"/>
</dbReference>
<sequence length="731" mass="79821">MRRKLLLAPATSLLIVGSIFATQPVASADPPPAYEPTVESLNSHPVPQWFNDDKFGIFIHWGAYSVPAWGPRGSYAEWYGNYMNSPGSATNAHHKATYGQDFNYDTFLQQWKAEKFDPADWVKLFKDAGAKYFVLTSKHHEGMALWDSKVSGRDSVGLGPGRDLAKELFDAARKDEAKLKAGFYYSLYEWHNPLYTGRPATNPYTGAEIPYTGAPSGGDYVKDYMLPQMRELIDGYDPDIIWCDGQWEKPASYWNTAGVLADYYNKALKSGKEVAVANRCKIQSGNLDSPELDFQTPEYAVKPDIDPVKWESSRGIAHSYGYNQNEPEEDHLTSDQLVDSLVDIVSKNGNLLLDIGPKADGTIPEIQRQRLLDIGAWLKANGEAIYGTTYWNRAEEKGGPDDVRYTVKDGTLYATALKWPGEQLTLGADLPVDHSTRITMLGSGARLSWSRDEQGRVVVNTPQETGKHAYVFKIETPGVRSLLRTSSSLAKEIAPGQTISGELTVTNPGKRHAPATELSLTVPQGWTATLGAPRVRPLGPGESVKVPISVSAPEGVAPGPYTLGLYQRTGRMGTTTALPLAINRPNLSLGKPATQKSTGYDAPASRAVDGNTGGDWSAATTTHTAEPEKQAWWQVDLGASAALDSVDVWNRLDCCADRLKDFWVMASDQPFTTDDLDQARTAPGVTAVHVGEQAGSPSKVKLPEGTRGRYVRIQLASPSNPLSLAEVQVRG</sequence>
<feature type="region of interest" description="Disordered" evidence="10">
    <location>
        <begin position="588"/>
        <end position="625"/>
    </location>
</feature>
<keyword evidence="4" id="KW-0479">Metal-binding</keyword>
<dbReference type="SMART" id="SM00812">
    <property type="entry name" value="Alpha_L_fucos"/>
    <property type="match status" value="1"/>
</dbReference>
<dbReference type="GO" id="GO:0004560">
    <property type="term" value="F:alpha-L-fucosidase activity"/>
    <property type="evidence" value="ECO:0007669"/>
    <property type="project" value="InterPro"/>
</dbReference>
<dbReference type="InterPro" id="IPR017853">
    <property type="entry name" value="GH"/>
</dbReference>
<evidence type="ECO:0000256" key="8">
    <source>
        <dbReference type="ARBA" id="ARBA00023157"/>
    </source>
</evidence>
<dbReference type="EMBL" id="FOQY01000028">
    <property type="protein sequence ID" value="SFK56417.1"/>
    <property type="molecule type" value="Genomic_DNA"/>
</dbReference>
<gene>
    <name evidence="13" type="ORF">SAMN05216275_12890</name>
</gene>
<name>A0A1I4AKB4_9ACTN</name>
<feature type="signal peptide" evidence="11">
    <location>
        <begin position="1"/>
        <end position="21"/>
    </location>
</feature>
<protein>
    <recommendedName>
        <fullName evidence="3">alpha-L-fucosidase</fullName>
        <ecNumber evidence="3">3.2.1.51</ecNumber>
    </recommendedName>
</protein>
<dbReference type="Gene3D" id="2.60.40.10">
    <property type="entry name" value="Immunoglobulins"/>
    <property type="match status" value="1"/>
</dbReference>
<dbReference type="SUPFAM" id="SSF49785">
    <property type="entry name" value="Galactose-binding domain-like"/>
    <property type="match status" value="1"/>
</dbReference>
<dbReference type="GO" id="GO:0005764">
    <property type="term" value="C:lysosome"/>
    <property type="evidence" value="ECO:0007669"/>
    <property type="project" value="TreeGrafter"/>
</dbReference>
<dbReference type="RefSeq" id="WP_093890473.1">
    <property type="nucleotide sequence ID" value="NZ_FOQY01000028.1"/>
</dbReference>
<evidence type="ECO:0000259" key="12">
    <source>
        <dbReference type="PROSITE" id="PS50022"/>
    </source>
</evidence>
<evidence type="ECO:0000313" key="14">
    <source>
        <dbReference type="Proteomes" id="UP000199111"/>
    </source>
</evidence>
<keyword evidence="8" id="KW-1015">Disulfide bond</keyword>
<dbReference type="GO" id="GO:0006004">
    <property type="term" value="P:fucose metabolic process"/>
    <property type="evidence" value="ECO:0007669"/>
    <property type="project" value="InterPro"/>
</dbReference>
<dbReference type="GO" id="GO:0016139">
    <property type="term" value="P:glycoside catabolic process"/>
    <property type="evidence" value="ECO:0007669"/>
    <property type="project" value="TreeGrafter"/>
</dbReference>
<dbReference type="InterPro" id="IPR006585">
    <property type="entry name" value="FTP1"/>
</dbReference>
<dbReference type="PANTHER" id="PTHR10030">
    <property type="entry name" value="ALPHA-L-FUCOSIDASE"/>
    <property type="match status" value="1"/>
</dbReference>
<proteinExistence type="inferred from homology"/>
<reference evidence="14" key="1">
    <citation type="submission" date="2016-10" db="EMBL/GenBank/DDBJ databases">
        <authorList>
            <person name="Varghese N."/>
            <person name="Submissions S."/>
        </authorList>
    </citation>
    <scope>NUCLEOTIDE SEQUENCE [LARGE SCALE GENOMIC DNA]</scope>
    <source>
        <strain evidence="14">CGMCC 4.2126</strain>
    </source>
</reference>
<dbReference type="Proteomes" id="UP000199111">
    <property type="component" value="Unassembled WGS sequence"/>
</dbReference>
<dbReference type="GeneID" id="96301881"/>